<evidence type="ECO:0000313" key="8">
    <source>
        <dbReference type="Proteomes" id="UP000244248"/>
    </source>
</evidence>
<reference evidence="7 8" key="1">
    <citation type="submission" date="2018-04" db="EMBL/GenBank/DDBJ databases">
        <title>Novel species isolated from glacier.</title>
        <authorList>
            <person name="Liu Q."/>
            <person name="Xin Y.-H."/>
        </authorList>
    </citation>
    <scope>NUCLEOTIDE SEQUENCE [LARGE SCALE GENOMIC DNA]</scope>
    <source>
        <strain evidence="7 8">GT1R17</strain>
    </source>
</reference>
<evidence type="ECO:0000256" key="4">
    <source>
        <dbReference type="ARBA" id="ARBA00022723"/>
    </source>
</evidence>
<keyword evidence="4" id="KW-0479">Metal-binding</keyword>
<keyword evidence="5" id="KW-0378">Hydrolase</keyword>
<keyword evidence="8" id="KW-1185">Reference proteome</keyword>
<comment type="caution">
    <text evidence="7">The sequence shown here is derived from an EMBL/GenBank/DDBJ whole genome shotgun (WGS) entry which is preliminary data.</text>
</comment>
<dbReference type="InterPro" id="IPR030048">
    <property type="entry name" value="SurE"/>
</dbReference>
<dbReference type="AlphaFoldDB" id="A0A2T5MCE0"/>
<dbReference type="EMBL" id="QANS01000006">
    <property type="protein sequence ID" value="PTU30249.1"/>
    <property type="molecule type" value="Genomic_DNA"/>
</dbReference>
<dbReference type="InterPro" id="IPR002828">
    <property type="entry name" value="SurE-like_Pase/nucleotidase"/>
</dbReference>
<dbReference type="PANTHER" id="PTHR30457">
    <property type="entry name" value="5'-NUCLEOTIDASE SURE"/>
    <property type="match status" value="1"/>
</dbReference>
<dbReference type="Proteomes" id="UP000244248">
    <property type="component" value="Unassembled WGS sequence"/>
</dbReference>
<dbReference type="PANTHER" id="PTHR30457:SF0">
    <property type="entry name" value="PHOSPHATASE, PUTATIVE (AFU_ORTHOLOGUE AFUA_4G01070)-RELATED"/>
    <property type="match status" value="1"/>
</dbReference>
<name>A0A2T5MCE0_9GAMM</name>
<gene>
    <name evidence="7" type="ORF">CJD38_14960</name>
</gene>
<dbReference type="Gene3D" id="3.40.1210.10">
    <property type="entry name" value="Survival protein SurE-like phosphatase/nucleotidase"/>
    <property type="match status" value="1"/>
</dbReference>
<accession>A0A2T5MCE0</accession>
<feature type="domain" description="Survival protein SurE-like phosphatase/nucleotidase" evidence="6">
    <location>
        <begin position="16"/>
        <end position="230"/>
    </location>
</feature>
<dbReference type="SUPFAM" id="SSF64167">
    <property type="entry name" value="SurE-like"/>
    <property type="match status" value="1"/>
</dbReference>
<evidence type="ECO:0000256" key="2">
    <source>
        <dbReference type="ARBA" id="ARBA00011062"/>
    </source>
</evidence>
<organism evidence="7 8">
    <name type="scientific">Stenotrophobium rhamnosiphilum</name>
    <dbReference type="NCBI Taxonomy" id="2029166"/>
    <lineage>
        <taxon>Bacteria</taxon>
        <taxon>Pseudomonadati</taxon>
        <taxon>Pseudomonadota</taxon>
        <taxon>Gammaproteobacteria</taxon>
        <taxon>Nevskiales</taxon>
        <taxon>Nevskiaceae</taxon>
        <taxon>Stenotrophobium</taxon>
    </lineage>
</organism>
<dbReference type="Pfam" id="PF01975">
    <property type="entry name" value="SurE"/>
    <property type="match status" value="1"/>
</dbReference>
<evidence type="ECO:0000313" key="7">
    <source>
        <dbReference type="EMBL" id="PTU30249.1"/>
    </source>
</evidence>
<dbReference type="InterPro" id="IPR036523">
    <property type="entry name" value="SurE-like_sf"/>
</dbReference>
<protein>
    <recommendedName>
        <fullName evidence="3">5'-nucleotidase</fullName>
        <ecNumber evidence="3">3.1.3.5</ecNumber>
    </recommendedName>
</protein>
<evidence type="ECO:0000256" key="3">
    <source>
        <dbReference type="ARBA" id="ARBA00012643"/>
    </source>
</evidence>
<comment type="catalytic activity">
    <reaction evidence="1">
        <text>a ribonucleoside 5'-phosphate + H2O = a ribonucleoside + phosphate</text>
        <dbReference type="Rhea" id="RHEA:12484"/>
        <dbReference type="ChEBI" id="CHEBI:15377"/>
        <dbReference type="ChEBI" id="CHEBI:18254"/>
        <dbReference type="ChEBI" id="CHEBI:43474"/>
        <dbReference type="ChEBI" id="CHEBI:58043"/>
        <dbReference type="EC" id="3.1.3.5"/>
    </reaction>
</comment>
<proteinExistence type="inferred from homology"/>
<dbReference type="OrthoDB" id="9780815at2"/>
<dbReference type="GO" id="GO:0046872">
    <property type="term" value="F:metal ion binding"/>
    <property type="evidence" value="ECO:0007669"/>
    <property type="project" value="UniProtKB-KW"/>
</dbReference>
<dbReference type="EC" id="3.1.3.5" evidence="3"/>
<evidence type="ECO:0000256" key="5">
    <source>
        <dbReference type="ARBA" id="ARBA00022801"/>
    </source>
</evidence>
<dbReference type="GO" id="GO:0008253">
    <property type="term" value="F:5'-nucleotidase activity"/>
    <property type="evidence" value="ECO:0007669"/>
    <property type="project" value="UniProtKB-EC"/>
</dbReference>
<evidence type="ECO:0000259" key="6">
    <source>
        <dbReference type="Pfam" id="PF01975"/>
    </source>
</evidence>
<comment type="similarity">
    <text evidence="2">Belongs to the SurE nucleotidase family.</text>
</comment>
<sequence length="324" mass="33697">MSLMVMLPQQSWALNIVLSNDDGFETANIHALYQRLKAAGHDVVLSGPTQNNSGKGGAMNFLAPVTPLTKDTRFATVKAGAAGAGVSPSDADVFYVDGTPVMAMLYGLDVVAAKRWGGQPDLVISGPNEGANLGAINNSSGTFNNALYAINRGVPAIAVSYSGTTGRSYTALTDGAVEYRVADIVMQLVNRLDAQKGSDGRLLPLGVGLNVNIPVLVDGVTPAFKFSRLGVATDYQPVFYESLSNSPVAVGYGAGVPFPGISFVNNSITPPAGVVVPNDTAASSERNVVVTGAIAVSVVEGVPQARRSNEDTIKIRLNTLFNQP</sequence>
<evidence type="ECO:0000256" key="1">
    <source>
        <dbReference type="ARBA" id="ARBA00000815"/>
    </source>
</evidence>